<keyword evidence="1" id="KW-0812">Transmembrane</keyword>
<dbReference type="EMBL" id="QRDZ01000013">
    <property type="protein sequence ID" value="RED75978.1"/>
    <property type="molecule type" value="Genomic_DNA"/>
</dbReference>
<feature type="transmembrane region" description="Helical" evidence="1">
    <location>
        <begin position="21"/>
        <end position="48"/>
    </location>
</feature>
<protein>
    <recommendedName>
        <fullName evidence="4">Flp pilus-assembly TadE/G-like protein</fullName>
    </recommendedName>
</protein>
<reference evidence="2 3" key="1">
    <citation type="submission" date="2018-07" db="EMBL/GenBank/DDBJ databases">
        <title>Genomic Encyclopedia of Type Strains, Phase III (KMG-III): the genomes of soil and plant-associated and newly described type strains.</title>
        <authorList>
            <person name="Whitman W."/>
        </authorList>
    </citation>
    <scope>NUCLEOTIDE SEQUENCE [LARGE SCALE GENOMIC DNA]</scope>
    <source>
        <strain evidence="2 3">CECT 7287</strain>
    </source>
</reference>
<keyword evidence="1" id="KW-0472">Membrane</keyword>
<comment type="caution">
    <text evidence="2">The sequence shown here is derived from an EMBL/GenBank/DDBJ whole genome shotgun (WGS) entry which is preliminary data.</text>
</comment>
<proteinExistence type="predicted"/>
<dbReference type="AlphaFoldDB" id="A0A3D9JPP1"/>
<evidence type="ECO:0008006" key="4">
    <source>
        <dbReference type="Google" id="ProtNLM"/>
    </source>
</evidence>
<evidence type="ECO:0000313" key="2">
    <source>
        <dbReference type="EMBL" id="RED75978.1"/>
    </source>
</evidence>
<dbReference type="RefSeq" id="WP_116061787.1">
    <property type="nucleotide sequence ID" value="NZ_QRDZ01000013.1"/>
</dbReference>
<evidence type="ECO:0000313" key="3">
    <source>
        <dbReference type="Proteomes" id="UP000256977"/>
    </source>
</evidence>
<keyword evidence="3" id="KW-1185">Reference proteome</keyword>
<name>A0A3D9JPP1_9BACL</name>
<dbReference type="OrthoDB" id="2602337at2"/>
<gene>
    <name evidence="2" type="ORF">DFP98_11338</name>
</gene>
<organism evidence="2 3">
    <name type="scientific">Cohnella phaseoli</name>
    <dbReference type="NCBI Taxonomy" id="456490"/>
    <lineage>
        <taxon>Bacteria</taxon>
        <taxon>Bacillati</taxon>
        <taxon>Bacillota</taxon>
        <taxon>Bacilli</taxon>
        <taxon>Bacillales</taxon>
        <taxon>Paenibacillaceae</taxon>
        <taxon>Cohnella</taxon>
    </lineage>
</organism>
<accession>A0A3D9JPP1</accession>
<sequence>MSKLRNKFFSLFWYTLKDNRGGTHVLVFVLFSAILIALIWAVSINWILQVSSSHKLKPALDQATKAAAADVNEIEKARGRLVWDSGAGTKNFYKYLRLNLRLDNDDQPQNDSFLTSKPIVHVLEAVTANSYPFFYQKSISVNSGTDHEVTRNIAVTIYGPSVVAIVEIKQPLLGFSRSEPIVKSSVSNIRFR</sequence>
<dbReference type="Proteomes" id="UP000256977">
    <property type="component" value="Unassembled WGS sequence"/>
</dbReference>
<keyword evidence="1" id="KW-1133">Transmembrane helix</keyword>
<evidence type="ECO:0000256" key="1">
    <source>
        <dbReference type="SAM" id="Phobius"/>
    </source>
</evidence>